<keyword evidence="6" id="KW-0464">Manganese</keyword>
<comment type="caution">
    <text evidence="8">The sequence shown here is derived from an EMBL/GenBank/DDBJ whole genome shotgun (WGS) entry which is preliminary data.</text>
</comment>
<dbReference type="PANTHER" id="PTHR12318">
    <property type="entry name" value="TESTOSTERONE-REGULATED PROTEIN RP2"/>
    <property type="match status" value="1"/>
</dbReference>
<evidence type="ECO:0000259" key="7">
    <source>
        <dbReference type="PROSITE" id="PS51462"/>
    </source>
</evidence>
<comment type="cofactor">
    <cofactor evidence="2">
        <name>Mg(2+)</name>
        <dbReference type="ChEBI" id="CHEBI:18420"/>
    </cofactor>
</comment>
<dbReference type="Proteomes" id="UP001500827">
    <property type="component" value="Unassembled WGS sequence"/>
</dbReference>
<protein>
    <submittedName>
        <fullName evidence="8">NUDIX hydrolase</fullName>
    </submittedName>
</protein>
<evidence type="ECO:0000256" key="4">
    <source>
        <dbReference type="ARBA" id="ARBA00022801"/>
    </source>
</evidence>
<evidence type="ECO:0000256" key="1">
    <source>
        <dbReference type="ARBA" id="ARBA00001936"/>
    </source>
</evidence>
<dbReference type="PANTHER" id="PTHR12318:SF0">
    <property type="entry name" value="ACYL-COENZYME A DIPHOSPHATASE NUDT19"/>
    <property type="match status" value="1"/>
</dbReference>
<dbReference type="SUPFAM" id="SSF55811">
    <property type="entry name" value="Nudix"/>
    <property type="match status" value="1"/>
</dbReference>
<accession>A0ABP7L4N1</accession>
<evidence type="ECO:0000256" key="5">
    <source>
        <dbReference type="ARBA" id="ARBA00022842"/>
    </source>
</evidence>
<dbReference type="InterPro" id="IPR039121">
    <property type="entry name" value="NUDT19"/>
</dbReference>
<dbReference type="GO" id="GO:0016787">
    <property type="term" value="F:hydrolase activity"/>
    <property type="evidence" value="ECO:0007669"/>
    <property type="project" value="UniProtKB-KW"/>
</dbReference>
<keyword evidence="3" id="KW-0479">Metal-binding</keyword>
<comment type="cofactor">
    <cofactor evidence="1">
        <name>Mn(2+)</name>
        <dbReference type="ChEBI" id="CHEBI:29035"/>
    </cofactor>
</comment>
<evidence type="ECO:0000256" key="3">
    <source>
        <dbReference type="ARBA" id="ARBA00022723"/>
    </source>
</evidence>
<organism evidence="8 9">
    <name type="scientific">Sphingomonas limnosediminicola</name>
    <dbReference type="NCBI Taxonomy" id="940133"/>
    <lineage>
        <taxon>Bacteria</taxon>
        <taxon>Pseudomonadati</taxon>
        <taxon>Pseudomonadota</taxon>
        <taxon>Alphaproteobacteria</taxon>
        <taxon>Sphingomonadales</taxon>
        <taxon>Sphingomonadaceae</taxon>
        <taxon>Sphingomonas</taxon>
    </lineage>
</organism>
<dbReference type="RefSeq" id="WP_344698530.1">
    <property type="nucleotide sequence ID" value="NZ_BAABBM010000001.1"/>
</dbReference>
<gene>
    <name evidence="8" type="ORF">GCM10022276_09410</name>
</gene>
<sequence>MADEAIPAATLIMVRDRPAGPPELLMVERAEGMAFAAGALVFPGGRIDAADRALAEKLGIDPHAVAAIRETLEETAVPVGLQPTPDVDAAHSLQRALLADRPLAAQLVEHGLTIDADTLTPFARWVPKFHAVRRFDTLFFVARAPDGEWQPSVIEGECAGASWLTATEVLDRDRRGEARLIFPTRRTLERLAQHGSFDEIHADARGYPIEPVSPWVEERGGERFITIPSHLGFPVTEERLDGLWRG</sequence>
<evidence type="ECO:0000256" key="2">
    <source>
        <dbReference type="ARBA" id="ARBA00001946"/>
    </source>
</evidence>
<evidence type="ECO:0000313" key="9">
    <source>
        <dbReference type="Proteomes" id="UP001500827"/>
    </source>
</evidence>
<feature type="domain" description="Nudix hydrolase" evidence="7">
    <location>
        <begin position="5"/>
        <end position="186"/>
    </location>
</feature>
<name>A0ABP7L4N1_9SPHN</name>
<keyword evidence="5" id="KW-0460">Magnesium</keyword>
<dbReference type="EMBL" id="BAABBM010000001">
    <property type="protein sequence ID" value="GAA3892353.1"/>
    <property type="molecule type" value="Genomic_DNA"/>
</dbReference>
<dbReference type="CDD" id="cd18870">
    <property type="entry name" value="NUDIX_AcylCoAdiphos_Nudt19"/>
    <property type="match status" value="1"/>
</dbReference>
<dbReference type="InterPro" id="IPR015797">
    <property type="entry name" value="NUDIX_hydrolase-like_dom_sf"/>
</dbReference>
<proteinExistence type="predicted"/>
<evidence type="ECO:0000313" key="8">
    <source>
        <dbReference type="EMBL" id="GAA3892353.1"/>
    </source>
</evidence>
<dbReference type="PROSITE" id="PS51462">
    <property type="entry name" value="NUDIX"/>
    <property type="match status" value="1"/>
</dbReference>
<dbReference type="InterPro" id="IPR000086">
    <property type="entry name" value="NUDIX_hydrolase_dom"/>
</dbReference>
<reference evidence="9" key="1">
    <citation type="journal article" date="2019" name="Int. J. Syst. Evol. Microbiol.">
        <title>The Global Catalogue of Microorganisms (GCM) 10K type strain sequencing project: providing services to taxonomists for standard genome sequencing and annotation.</title>
        <authorList>
            <consortium name="The Broad Institute Genomics Platform"/>
            <consortium name="The Broad Institute Genome Sequencing Center for Infectious Disease"/>
            <person name="Wu L."/>
            <person name="Ma J."/>
        </authorList>
    </citation>
    <scope>NUCLEOTIDE SEQUENCE [LARGE SCALE GENOMIC DNA]</scope>
    <source>
        <strain evidence="9">JCM 17543</strain>
    </source>
</reference>
<evidence type="ECO:0000256" key="6">
    <source>
        <dbReference type="ARBA" id="ARBA00023211"/>
    </source>
</evidence>
<keyword evidence="9" id="KW-1185">Reference proteome</keyword>
<keyword evidence="4 8" id="KW-0378">Hydrolase</keyword>
<dbReference type="Gene3D" id="3.90.79.10">
    <property type="entry name" value="Nucleoside Triphosphate Pyrophosphohydrolase"/>
    <property type="match status" value="1"/>
</dbReference>